<comment type="subcellular location">
    <subcellularLocation>
        <location evidence="1">Membrane</location>
        <topology evidence="1">Multi-pass membrane protein</topology>
    </subcellularLocation>
</comment>
<evidence type="ECO:0000313" key="8">
    <source>
        <dbReference type="EMBL" id="ADV40287.1"/>
    </source>
</evidence>
<dbReference type="InterPro" id="IPR038770">
    <property type="entry name" value="Na+/solute_symporter_sf"/>
</dbReference>
<feature type="transmembrane region" description="Helical" evidence="6">
    <location>
        <begin position="55"/>
        <end position="73"/>
    </location>
</feature>
<sequence>MSLESAETNKLSKREDLQSVFTSCPPVPPLSTITALMFLVALIYGTLWGLMGDSALPGGPIFGLFALVIMCYLGGQLMRLLKVPTLVGMMVFGFILRNVPHINVAKDIPEEWAGHIRNMALILILLRAGLEVDSDVLKNNKSTCAKVIFITFHR</sequence>
<organism evidence="8">
    <name type="scientific">Latrodectus hesperus</name>
    <name type="common">Western black widow spider</name>
    <dbReference type="NCBI Taxonomy" id="256737"/>
    <lineage>
        <taxon>Eukaryota</taxon>
        <taxon>Metazoa</taxon>
        <taxon>Ecdysozoa</taxon>
        <taxon>Arthropoda</taxon>
        <taxon>Chelicerata</taxon>
        <taxon>Arachnida</taxon>
        <taxon>Araneae</taxon>
        <taxon>Araneomorphae</taxon>
        <taxon>Entelegynae</taxon>
        <taxon>Araneoidea</taxon>
        <taxon>Theridiidae</taxon>
        <taxon>Latrodectus</taxon>
    </lineage>
</organism>
<keyword evidence="4 6" id="KW-1133">Transmembrane helix</keyword>
<dbReference type="GO" id="GO:0015297">
    <property type="term" value="F:antiporter activity"/>
    <property type="evidence" value="ECO:0007669"/>
    <property type="project" value="InterPro"/>
</dbReference>
<comment type="similarity">
    <text evidence="2">Belongs to the monovalent cation:proton antiporter 1 (CPA1) transporter (TC 2.A.36) family.</text>
</comment>
<evidence type="ECO:0000256" key="2">
    <source>
        <dbReference type="ARBA" id="ARBA00007367"/>
    </source>
</evidence>
<keyword evidence="5 6" id="KW-0472">Membrane</keyword>
<dbReference type="Gene3D" id="1.20.1530.20">
    <property type="match status" value="1"/>
</dbReference>
<dbReference type="GO" id="GO:0016020">
    <property type="term" value="C:membrane"/>
    <property type="evidence" value="ECO:0007669"/>
    <property type="project" value="UniProtKB-SubCell"/>
</dbReference>
<dbReference type="EMBL" id="HQ005993">
    <property type="protein sequence ID" value="ADV40287.1"/>
    <property type="molecule type" value="mRNA"/>
</dbReference>
<evidence type="ECO:0000259" key="7">
    <source>
        <dbReference type="Pfam" id="PF00999"/>
    </source>
</evidence>
<dbReference type="PANTHER" id="PTHR31102">
    <property type="match status" value="1"/>
</dbReference>
<dbReference type="AlphaFoldDB" id="E7D1P3"/>
<protein>
    <submittedName>
        <fullName evidence="8">Putative Na[+]/H[+] hydrogen antiporter 1</fullName>
    </submittedName>
</protein>
<dbReference type="PANTHER" id="PTHR31102:SF1">
    <property type="entry name" value="CATION_H+ EXCHANGER DOMAIN-CONTAINING PROTEIN"/>
    <property type="match status" value="1"/>
</dbReference>
<name>E7D1P3_LATHE</name>
<dbReference type="GO" id="GO:1902600">
    <property type="term" value="P:proton transmembrane transport"/>
    <property type="evidence" value="ECO:0007669"/>
    <property type="project" value="InterPro"/>
</dbReference>
<keyword evidence="3 6" id="KW-0812">Transmembrane</keyword>
<dbReference type="InterPro" id="IPR006153">
    <property type="entry name" value="Cation/H_exchanger_TM"/>
</dbReference>
<evidence type="ECO:0000256" key="4">
    <source>
        <dbReference type="ARBA" id="ARBA00022989"/>
    </source>
</evidence>
<dbReference type="Pfam" id="PF00999">
    <property type="entry name" value="Na_H_Exchanger"/>
    <property type="match status" value="1"/>
</dbReference>
<dbReference type="InterPro" id="IPR051843">
    <property type="entry name" value="CPA1_transporter"/>
</dbReference>
<reference evidence="8" key="1">
    <citation type="submission" date="2010-07" db="EMBL/GenBank/DDBJ databases">
        <authorList>
            <person name="Pham L."/>
            <person name="Nguyen A."/>
            <person name="Verduzco A."/>
            <person name="Vierra C."/>
        </authorList>
    </citation>
    <scope>NUCLEOTIDE SEQUENCE</scope>
</reference>
<evidence type="ECO:0000256" key="3">
    <source>
        <dbReference type="ARBA" id="ARBA00022692"/>
    </source>
</evidence>
<evidence type="ECO:0000256" key="5">
    <source>
        <dbReference type="ARBA" id="ARBA00023136"/>
    </source>
</evidence>
<evidence type="ECO:0000256" key="6">
    <source>
        <dbReference type="SAM" id="Phobius"/>
    </source>
</evidence>
<feature type="transmembrane region" description="Helical" evidence="6">
    <location>
        <begin position="20"/>
        <end position="43"/>
    </location>
</feature>
<accession>E7D1P3</accession>
<proteinExistence type="evidence at transcript level"/>
<evidence type="ECO:0000256" key="1">
    <source>
        <dbReference type="ARBA" id="ARBA00004141"/>
    </source>
</evidence>
<reference evidence="8" key="2">
    <citation type="submission" date="2011-01" db="EMBL/GenBank/DDBJ databases">
        <title>Identification of Proteins Involved in Black Widow Spider Wrapping Silk Fibers.</title>
        <authorList>
            <person name="Nguyen A."/>
            <person name="Verduzco A."/>
            <person name="Vierra C."/>
        </authorList>
    </citation>
    <scope>NUCLEOTIDE SEQUENCE</scope>
</reference>
<feature type="domain" description="Cation/H+ exchanger transmembrane" evidence="7">
    <location>
        <begin position="68"/>
        <end position="151"/>
    </location>
</feature>